<feature type="transmembrane region" description="Helical" evidence="2">
    <location>
        <begin position="70"/>
        <end position="91"/>
    </location>
</feature>
<keyword evidence="2" id="KW-0472">Membrane</keyword>
<accession>A0A9Q8QBL3</accession>
<name>A0A9Q8QBL3_9HYPO</name>
<dbReference type="RefSeq" id="XP_047839442.1">
    <property type="nucleotide sequence ID" value="XM_047983471.1"/>
</dbReference>
<evidence type="ECO:0000313" key="4">
    <source>
        <dbReference type="Proteomes" id="UP000829364"/>
    </source>
</evidence>
<evidence type="ECO:0000256" key="1">
    <source>
        <dbReference type="SAM" id="MobiDB-lite"/>
    </source>
</evidence>
<dbReference type="AlphaFoldDB" id="A0A9Q8QBL3"/>
<evidence type="ECO:0000313" key="3">
    <source>
        <dbReference type="EMBL" id="UNI15961.1"/>
    </source>
</evidence>
<dbReference type="EMBL" id="CP086355">
    <property type="protein sequence ID" value="UNI15961.1"/>
    <property type="molecule type" value="Genomic_DNA"/>
</dbReference>
<feature type="region of interest" description="Disordered" evidence="1">
    <location>
        <begin position="162"/>
        <end position="181"/>
    </location>
</feature>
<feature type="region of interest" description="Disordered" evidence="1">
    <location>
        <begin position="99"/>
        <end position="146"/>
    </location>
</feature>
<reference evidence="3" key="1">
    <citation type="submission" date="2021-11" db="EMBL/GenBank/DDBJ databases">
        <title>Purpureocillium_takamizusanense_genome.</title>
        <authorList>
            <person name="Nguyen N.-H."/>
        </authorList>
    </citation>
    <scope>NUCLEOTIDE SEQUENCE</scope>
    <source>
        <strain evidence="3">PT3</strain>
    </source>
</reference>
<sequence length="181" mass="19828">MILPRNAVSLQASEYLMMGSIETGMWLMRDGQQQNSLYNRASAAGTAGSGIGAGGLAAKNSGGDSQSTKFIIGFCVAVPCTMIIVGLYFFFKRRRNKRGRRSYNTNARGGGGGGEIDDNGARANGKARTKVPNAKHRSEWGRRREKKTRRFSFFKLPDRLKPVTPPAAYRREKELLPSGPP</sequence>
<organism evidence="3 4">
    <name type="scientific">Purpureocillium takamizusanense</name>
    <dbReference type="NCBI Taxonomy" id="2060973"/>
    <lineage>
        <taxon>Eukaryota</taxon>
        <taxon>Fungi</taxon>
        <taxon>Dikarya</taxon>
        <taxon>Ascomycota</taxon>
        <taxon>Pezizomycotina</taxon>
        <taxon>Sordariomycetes</taxon>
        <taxon>Hypocreomycetidae</taxon>
        <taxon>Hypocreales</taxon>
        <taxon>Ophiocordycipitaceae</taxon>
        <taxon>Purpureocillium</taxon>
    </lineage>
</organism>
<protein>
    <submittedName>
        <fullName evidence="3">Uncharacterized protein</fullName>
    </submittedName>
</protein>
<feature type="compositionally biased region" description="Basic residues" evidence="1">
    <location>
        <begin position="125"/>
        <end position="135"/>
    </location>
</feature>
<dbReference type="Proteomes" id="UP000829364">
    <property type="component" value="Chromosome 2"/>
</dbReference>
<keyword evidence="4" id="KW-1185">Reference proteome</keyword>
<dbReference type="KEGG" id="ptkz:JDV02_002443"/>
<dbReference type="OrthoDB" id="4927492at2759"/>
<evidence type="ECO:0000256" key="2">
    <source>
        <dbReference type="SAM" id="Phobius"/>
    </source>
</evidence>
<keyword evidence="2" id="KW-1133">Transmembrane helix</keyword>
<gene>
    <name evidence="3" type="ORF">JDV02_002443</name>
</gene>
<keyword evidence="2" id="KW-0812">Transmembrane</keyword>
<dbReference type="GeneID" id="72064404"/>
<proteinExistence type="predicted"/>